<name>A0ACB8STJ2_9AGAM</name>
<dbReference type="EMBL" id="MU277225">
    <property type="protein sequence ID" value="KAI0059553.1"/>
    <property type="molecule type" value="Genomic_DNA"/>
</dbReference>
<evidence type="ECO:0000313" key="1">
    <source>
        <dbReference type="EMBL" id="KAI0059553.1"/>
    </source>
</evidence>
<protein>
    <submittedName>
        <fullName evidence="1">Uncharacterized protein</fullName>
    </submittedName>
</protein>
<evidence type="ECO:0000313" key="2">
    <source>
        <dbReference type="Proteomes" id="UP000814140"/>
    </source>
</evidence>
<gene>
    <name evidence="1" type="ORF">BV25DRAFT_1840207</name>
</gene>
<organism evidence="1 2">
    <name type="scientific">Artomyces pyxidatus</name>
    <dbReference type="NCBI Taxonomy" id="48021"/>
    <lineage>
        <taxon>Eukaryota</taxon>
        <taxon>Fungi</taxon>
        <taxon>Dikarya</taxon>
        <taxon>Basidiomycota</taxon>
        <taxon>Agaricomycotina</taxon>
        <taxon>Agaricomycetes</taxon>
        <taxon>Russulales</taxon>
        <taxon>Auriscalpiaceae</taxon>
        <taxon>Artomyces</taxon>
    </lineage>
</organism>
<sequence length="238" mass="26198">MARNRSSGRRGNGRRPEPVVRASQSRLESFGFTVRKQDPQVDQRIEDTATRMYYISKVPENLLWEHGSLVSSLSEGPVTLLIVGELRQTHMTNPDGTPVARVTVTLQPVDSFAVPAAHALSIRYSQTLPDYTSGLSPVELTIGTWSMADACEKSGSQVIPFRAVYDARKIQSMDHTQMVRMRGTDLEPGDLVLAEVMVSQSVLATDAIGRPENWIAVFDLTCVQLLMRGLGAQPDGSR</sequence>
<comment type="caution">
    <text evidence="1">The sequence shown here is derived from an EMBL/GenBank/DDBJ whole genome shotgun (WGS) entry which is preliminary data.</text>
</comment>
<proteinExistence type="predicted"/>
<reference evidence="1" key="2">
    <citation type="journal article" date="2022" name="New Phytol.">
        <title>Evolutionary transition to the ectomycorrhizal habit in the genomes of a hyperdiverse lineage of mushroom-forming fungi.</title>
        <authorList>
            <person name="Looney B."/>
            <person name="Miyauchi S."/>
            <person name="Morin E."/>
            <person name="Drula E."/>
            <person name="Courty P.E."/>
            <person name="Kohler A."/>
            <person name="Kuo A."/>
            <person name="LaButti K."/>
            <person name="Pangilinan J."/>
            <person name="Lipzen A."/>
            <person name="Riley R."/>
            <person name="Andreopoulos W."/>
            <person name="He G."/>
            <person name="Johnson J."/>
            <person name="Nolan M."/>
            <person name="Tritt A."/>
            <person name="Barry K.W."/>
            <person name="Grigoriev I.V."/>
            <person name="Nagy L.G."/>
            <person name="Hibbett D."/>
            <person name="Henrissat B."/>
            <person name="Matheny P.B."/>
            <person name="Labbe J."/>
            <person name="Martin F.M."/>
        </authorList>
    </citation>
    <scope>NUCLEOTIDE SEQUENCE</scope>
    <source>
        <strain evidence="1">HHB10654</strain>
    </source>
</reference>
<accession>A0ACB8STJ2</accession>
<keyword evidence="2" id="KW-1185">Reference proteome</keyword>
<dbReference type="Proteomes" id="UP000814140">
    <property type="component" value="Unassembled WGS sequence"/>
</dbReference>
<reference evidence="1" key="1">
    <citation type="submission" date="2021-03" db="EMBL/GenBank/DDBJ databases">
        <authorList>
            <consortium name="DOE Joint Genome Institute"/>
            <person name="Ahrendt S."/>
            <person name="Looney B.P."/>
            <person name="Miyauchi S."/>
            <person name="Morin E."/>
            <person name="Drula E."/>
            <person name="Courty P.E."/>
            <person name="Chicoki N."/>
            <person name="Fauchery L."/>
            <person name="Kohler A."/>
            <person name="Kuo A."/>
            <person name="Labutti K."/>
            <person name="Pangilinan J."/>
            <person name="Lipzen A."/>
            <person name="Riley R."/>
            <person name="Andreopoulos W."/>
            <person name="He G."/>
            <person name="Johnson J."/>
            <person name="Barry K.W."/>
            <person name="Grigoriev I.V."/>
            <person name="Nagy L."/>
            <person name="Hibbett D."/>
            <person name="Henrissat B."/>
            <person name="Matheny P.B."/>
            <person name="Labbe J."/>
            <person name="Martin F."/>
        </authorList>
    </citation>
    <scope>NUCLEOTIDE SEQUENCE</scope>
    <source>
        <strain evidence="1">HHB10654</strain>
    </source>
</reference>